<evidence type="ECO:0000256" key="4">
    <source>
        <dbReference type="ARBA" id="ARBA00022679"/>
    </source>
</evidence>
<gene>
    <name evidence="7" type="ORF">BKE38_10220</name>
</gene>
<dbReference type="InterPro" id="IPR022642">
    <property type="entry name" value="CheR_C"/>
</dbReference>
<dbReference type="AlphaFoldDB" id="A0A1V2H582"/>
<protein>
    <recommendedName>
        <fullName evidence="2">protein-glutamate O-methyltransferase</fullName>
        <ecNumber evidence="2">2.1.1.80</ecNumber>
    </recommendedName>
</protein>
<comment type="caution">
    <text evidence="7">The sequence shown here is derived from an EMBL/GenBank/DDBJ whole genome shotgun (WGS) entry which is preliminary data.</text>
</comment>
<evidence type="ECO:0000259" key="6">
    <source>
        <dbReference type="PROSITE" id="PS50123"/>
    </source>
</evidence>
<dbReference type="InterPro" id="IPR029063">
    <property type="entry name" value="SAM-dependent_MTases_sf"/>
</dbReference>
<dbReference type="PANTHER" id="PTHR24422">
    <property type="entry name" value="CHEMOTAXIS PROTEIN METHYLTRANSFERASE"/>
    <property type="match status" value="1"/>
</dbReference>
<name>A0A1V2H582_9PROT</name>
<dbReference type="GO" id="GO:0032259">
    <property type="term" value="P:methylation"/>
    <property type="evidence" value="ECO:0007669"/>
    <property type="project" value="UniProtKB-KW"/>
</dbReference>
<dbReference type="Gene3D" id="3.40.50.150">
    <property type="entry name" value="Vaccinia Virus protein VP39"/>
    <property type="match status" value="1"/>
</dbReference>
<keyword evidence="5" id="KW-0949">S-adenosyl-L-methionine</keyword>
<dbReference type="SMART" id="SM00138">
    <property type="entry name" value="MeTrc"/>
    <property type="match status" value="1"/>
</dbReference>
<evidence type="ECO:0000256" key="5">
    <source>
        <dbReference type="ARBA" id="ARBA00022691"/>
    </source>
</evidence>
<keyword evidence="3" id="KW-0489">Methyltransferase</keyword>
<comment type="catalytic activity">
    <reaction evidence="1">
        <text>L-glutamyl-[protein] + S-adenosyl-L-methionine = [protein]-L-glutamate 5-O-methyl ester + S-adenosyl-L-homocysteine</text>
        <dbReference type="Rhea" id="RHEA:24452"/>
        <dbReference type="Rhea" id="RHEA-COMP:10208"/>
        <dbReference type="Rhea" id="RHEA-COMP:10311"/>
        <dbReference type="ChEBI" id="CHEBI:29973"/>
        <dbReference type="ChEBI" id="CHEBI:57856"/>
        <dbReference type="ChEBI" id="CHEBI:59789"/>
        <dbReference type="ChEBI" id="CHEBI:82795"/>
        <dbReference type="EC" id="2.1.1.80"/>
    </reaction>
</comment>
<dbReference type="Gene3D" id="1.10.155.10">
    <property type="entry name" value="Chemotaxis receptor methyltransferase CheR, N-terminal domain"/>
    <property type="match status" value="1"/>
</dbReference>
<evidence type="ECO:0000256" key="2">
    <source>
        <dbReference type="ARBA" id="ARBA00012534"/>
    </source>
</evidence>
<dbReference type="SUPFAM" id="SSF53335">
    <property type="entry name" value="S-adenosyl-L-methionine-dependent methyltransferases"/>
    <property type="match status" value="1"/>
</dbReference>
<evidence type="ECO:0000313" key="8">
    <source>
        <dbReference type="Proteomes" id="UP000188879"/>
    </source>
</evidence>
<evidence type="ECO:0000313" key="7">
    <source>
        <dbReference type="EMBL" id="ONG54456.1"/>
    </source>
</evidence>
<keyword evidence="8" id="KW-1185">Reference proteome</keyword>
<dbReference type="PRINTS" id="PR00996">
    <property type="entry name" value="CHERMTFRASE"/>
</dbReference>
<dbReference type="Proteomes" id="UP000188879">
    <property type="component" value="Unassembled WGS sequence"/>
</dbReference>
<dbReference type="InterPro" id="IPR000780">
    <property type="entry name" value="CheR_MeTrfase"/>
</dbReference>
<dbReference type="EMBL" id="MLCO01000083">
    <property type="protein sequence ID" value="ONG54456.1"/>
    <property type="molecule type" value="Genomic_DNA"/>
</dbReference>
<dbReference type="Pfam" id="PF03705">
    <property type="entry name" value="CheR_N"/>
    <property type="match status" value="1"/>
</dbReference>
<dbReference type="Pfam" id="PF01739">
    <property type="entry name" value="CheR"/>
    <property type="match status" value="1"/>
</dbReference>
<dbReference type="InterPro" id="IPR036804">
    <property type="entry name" value="CheR_N_sf"/>
</dbReference>
<evidence type="ECO:0000256" key="1">
    <source>
        <dbReference type="ARBA" id="ARBA00001541"/>
    </source>
</evidence>
<sequence length="280" mass="30173">MSPAEFQELAQAIRRVSGLVLGPEQDYLLVTRLAPLLRRHNLADLGALLRRLRGPGAGALAAEMATATATHETSFFRDELPFRHLAEIALPRLAAARPRDARLKLWSAACSTGQEAFSLAILAHEGRPALGGRGVEILGTDLSSGVVARCREGVFSDFESARGLSPARRSRWFEAVPGGLRAIAALRDDCRFVTANLVENPPSAGPFDVVLLRNLLIYLDQPTKERVVENCAQRMAADGLLYLGAAEVLLSLRSRFVPLAGCHGAYRLDTPAAARCWGGA</sequence>
<keyword evidence="4" id="KW-0808">Transferase</keyword>
<dbReference type="InterPro" id="IPR022641">
    <property type="entry name" value="CheR_N"/>
</dbReference>
<proteinExistence type="predicted"/>
<dbReference type="GO" id="GO:0008983">
    <property type="term" value="F:protein-glutamate O-methyltransferase activity"/>
    <property type="evidence" value="ECO:0007669"/>
    <property type="project" value="UniProtKB-EC"/>
</dbReference>
<reference evidence="7 8" key="1">
    <citation type="submission" date="2016-10" db="EMBL/GenBank/DDBJ databases">
        <title>Draft Genome sequence of Roseomonas sp. strain M3.</title>
        <authorList>
            <person name="Subhash Y."/>
            <person name="Lee S."/>
        </authorList>
    </citation>
    <scope>NUCLEOTIDE SEQUENCE [LARGE SCALE GENOMIC DNA]</scope>
    <source>
        <strain evidence="7 8">M3</strain>
    </source>
</reference>
<evidence type="ECO:0000256" key="3">
    <source>
        <dbReference type="ARBA" id="ARBA00022603"/>
    </source>
</evidence>
<dbReference type="EC" id="2.1.1.80" evidence="2"/>
<accession>A0A1V2H582</accession>
<dbReference type="PANTHER" id="PTHR24422:SF21">
    <property type="entry name" value="CHEMOTAXIS PROTEIN METHYLTRANSFERASE 1"/>
    <property type="match status" value="1"/>
</dbReference>
<organism evidence="7 8">
    <name type="scientific">Teichococcus deserti</name>
    <dbReference type="NCBI Taxonomy" id="1817963"/>
    <lineage>
        <taxon>Bacteria</taxon>
        <taxon>Pseudomonadati</taxon>
        <taxon>Pseudomonadota</taxon>
        <taxon>Alphaproteobacteria</taxon>
        <taxon>Acetobacterales</taxon>
        <taxon>Roseomonadaceae</taxon>
        <taxon>Roseomonas</taxon>
    </lineage>
</organism>
<dbReference type="InterPro" id="IPR050903">
    <property type="entry name" value="Bact_Chemotaxis_MeTrfase"/>
</dbReference>
<feature type="domain" description="CheR-type methyltransferase" evidence="6">
    <location>
        <begin position="1"/>
        <end position="256"/>
    </location>
</feature>
<dbReference type="PROSITE" id="PS50123">
    <property type="entry name" value="CHER"/>
    <property type="match status" value="1"/>
</dbReference>
<dbReference type="SUPFAM" id="SSF47757">
    <property type="entry name" value="Chemotaxis receptor methyltransferase CheR, N-terminal domain"/>
    <property type="match status" value="1"/>
</dbReference>